<sequence length="337" mass="37257">MKVLGADIGFGYTKASDGKQFQVFKSVVGEANEAQFSETLLPGATVFPRHIQIGNQSFFIGELAEQQSRGRGFTLDQNQFLGQYARTLALAAMAPFVDSGDPVRLVTGLPISFFRKYKEPLTNLLQTRHTIHVVKTGTPEREEKIINIERVRVIPQPFGSMFNLMLSDIGKPASQRFISEKIGIIDVGFRTADYTISEKTRYSERGSQSSDSGIAVAYTAIANALQEKSGVNIELYRLYDGVSKGTIKIKGKRYDLSGIVQHAFQQLATRIAQEVNRLWADDWDIDAIVLTGGGGTALAPFLTPLLEGEVLPMPADQDARLNNVFGYWKYGQHLWGA</sequence>
<feature type="domain" description="Actin homologue MreB-like C-terminal" evidence="2">
    <location>
        <begin position="184"/>
        <end position="302"/>
    </location>
</feature>
<organism evidence="3 4">
    <name type="scientific">Sinimarinibacterium flocculans</name>
    <dbReference type="NCBI Taxonomy" id="985250"/>
    <lineage>
        <taxon>Bacteria</taxon>
        <taxon>Pseudomonadati</taxon>
        <taxon>Pseudomonadota</taxon>
        <taxon>Gammaproteobacteria</taxon>
        <taxon>Nevskiales</taxon>
        <taxon>Nevskiaceae</taxon>
        <taxon>Sinimarinibacterium</taxon>
    </lineage>
</organism>
<dbReference type="CDD" id="cd24025">
    <property type="entry name" value="ASKHA_NBD_ParM_pCBH-like"/>
    <property type="match status" value="1"/>
</dbReference>
<evidence type="ECO:0000313" key="3">
    <source>
        <dbReference type="EMBL" id="PXV70470.1"/>
    </source>
</evidence>
<dbReference type="InterPro" id="IPR040607">
    <property type="entry name" value="ALP_N"/>
</dbReference>
<protein>
    <submittedName>
        <fullName evidence="3">Plasmid segregation actin-type ATPase ParM</fullName>
    </submittedName>
</protein>
<dbReference type="Gene3D" id="3.30.420.40">
    <property type="match status" value="2"/>
</dbReference>
<reference evidence="3 4" key="1">
    <citation type="submission" date="2018-04" db="EMBL/GenBank/DDBJ databases">
        <title>Genomic Encyclopedia of Type Strains, Phase IV (KMG-IV): sequencing the most valuable type-strain genomes for metagenomic binning, comparative biology and taxonomic classification.</title>
        <authorList>
            <person name="Goeker M."/>
        </authorList>
    </citation>
    <scope>NUCLEOTIDE SEQUENCE [LARGE SCALE GENOMIC DNA]</scope>
    <source>
        <strain evidence="3 4">DSM 104150</strain>
    </source>
</reference>
<dbReference type="EMBL" id="QICN01000002">
    <property type="protein sequence ID" value="PXV70470.1"/>
    <property type="molecule type" value="Genomic_DNA"/>
</dbReference>
<accession>A0A318EMM9</accession>
<dbReference type="Proteomes" id="UP000248330">
    <property type="component" value="Unassembled WGS sequence"/>
</dbReference>
<dbReference type="OrthoDB" id="143284at2"/>
<comment type="caution">
    <text evidence="3">The sequence shown here is derived from an EMBL/GenBank/DDBJ whole genome shotgun (WGS) entry which is preliminary data.</text>
</comment>
<dbReference type="Pfam" id="PF21522">
    <property type="entry name" value="MreB-like_C"/>
    <property type="match status" value="1"/>
</dbReference>
<name>A0A318EMM9_9GAMM</name>
<dbReference type="Pfam" id="PF17989">
    <property type="entry name" value="ALP_N"/>
    <property type="match status" value="1"/>
</dbReference>
<gene>
    <name evidence="3" type="ORF">C8D93_102329</name>
</gene>
<evidence type="ECO:0000259" key="2">
    <source>
        <dbReference type="Pfam" id="PF21522"/>
    </source>
</evidence>
<evidence type="ECO:0000259" key="1">
    <source>
        <dbReference type="Pfam" id="PF17989"/>
    </source>
</evidence>
<dbReference type="RefSeq" id="WP_110264130.1">
    <property type="nucleotide sequence ID" value="NZ_CAWNXA010000002.1"/>
</dbReference>
<evidence type="ECO:0000313" key="4">
    <source>
        <dbReference type="Proteomes" id="UP000248330"/>
    </source>
</evidence>
<feature type="domain" description="Actin-like protein N-terminal" evidence="1">
    <location>
        <begin position="5"/>
        <end position="159"/>
    </location>
</feature>
<keyword evidence="4" id="KW-1185">Reference proteome</keyword>
<proteinExistence type="predicted"/>
<dbReference type="InterPro" id="IPR049067">
    <property type="entry name" value="MreB-like_C"/>
</dbReference>
<dbReference type="InterPro" id="IPR043129">
    <property type="entry name" value="ATPase_NBD"/>
</dbReference>
<dbReference type="SUPFAM" id="SSF53067">
    <property type="entry name" value="Actin-like ATPase domain"/>
    <property type="match status" value="2"/>
</dbReference>
<dbReference type="AlphaFoldDB" id="A0A318EMM9"/>